<name>A0A238IYA1_9RHOB</name>
<dbReference type="EMBL" id="FXXQ01000004">
    <property type="protein sequence ID" value="SMX23387.1"/>
    <property type="molecule type" value="Genomic_DNA"/>
</dbReference>
<protein>
    <recommendedName>
        <fullName evidence="3">Amino acid synthesis</fullName>
    </recommendedName>
</protein>
<evidence type="ECO:0000313" key="2">
    <source>
        <dbReference type="Proteomes" id="UP000201838"/>
    </source>
</evidence>
<evidence type="ECO:0008006" key="3">
    <source>
        <dbReference type="Google" id="ProtNLM"/>
    </source>
</evidence>
<dbReference type="Pfam" id="PF06684">
    <property type="entry name" value="AA_synth"/>
    <property type="match status" value="1"/>
</dbReference>
<dbReference type="InterPro" id="IPR009569">
    <property type="entry name" value="AA_synth_put"/>
</dbReference>
<keyword evidence="2" id="KW-1185">Reference proteome</keyword>
<organism evidence="1 2">
    <name type="scientific">Boseongicola aestuarii</name>
    <dbReference type="NCBI Taxonomy" id="1470561"/>
    <lineage>
        <taxon>Bacteria</taxon>
        <taxon>Pseudomonadati</taxon>
        <taxon>Pseudomonadota</taxon>
        <taxon>Alphaproteobacteria</taxon>
        <taxon>Rhodobacterales</taxon>
        <taxon>Paracoccaceae</taxon>
        <taxon>Boseongicola</taxon>
    </lineage>
</organism>
<sequence>MEGRALENPRKIFVFKDITTSDAMGQPCDPVTRVAVAAIIANPCAGRFQQDLAILFETGGALGKRLADEALEQLRNPAVAYGKAAIVGINGDIEHGGAVIHPKLGAPMRNAVGGGDAVIPSNVKIGGPGTAIDLPLGHKDNPWSFDHFDTMTLTIPDGPRPDEIVMFVAYSDGARPIPRCGKGPVKS</sequence>
<reference evidence="2" key="1">
    <citation type="submission" date="2017-05" db="EMBL/GenBank/DDBJ databases">
        <authorList>
            <person name="Rodrigo-Torres L."/>
            <person name="Arahal R. D."/>
            <person name="Lucena T."/>
        </authorList>
    </citation>
    <scope>NUCLEOTIDE SEQUENCE [LARGE SCALE GENOMIC DNA]</scope>
    <source>
        <strain evidence="2">CECT 8489</strain>
    </source>
</reference>
<dbReference type="SUPFAM" id="SSF160519">
    <property type="entry name" value="BB2672-like"/>
    <property type="match status" value="1"/>
</dbReference>
<dbReference type="InterPro" id="IPR035936">
    <property type="entry name" value="BB2672"/>
</dbReference>
<dbReference type="AlphaFoldDB" id="A0A238IYA1"/>
<evidence type="ECO:0000313" key="1">
    <source>
        <dbReference type="EMBL" id="SMX23387.1"/>
    </source>
</evidence>
<gene>
    <name evidence="1" type="ORF">BOA8489_01494</name>
</gene>
<dbReference type="Gene3D" id="3.30.1330.110">
    <property type="entry name" value="BB2672"/>
    <property type="match status" value="1"/>
</dbReference>
<accession>A0A238IYA1</accession>
<dbReference type="OrthoDB" id="9803312at2"/>
<dbReference type="Proteomes" id="UP000201838">
    <property type="component" value="Unassembled WGS sequence"/>
</dbReference>
<proteinExistence type="predicted"/>